<reference evidence="1" key="1">
    <citation type="submission" date="2021-04" db="EMBL/GenBank/DDBJ databases">
        <authorList>
            <consortium name="Molecular Ecology Group"/>
        </authorList>
    </citation>
    <scope>NUCLEOTIDE SEQUENCE</scope>
</reference>
<dbReference type="EMBL" id="CAJHNH020003282">
    <property type="protein sequence ID" value="CAG5128940.1"/>
    <property type="molecule type" value="Genomic_DNA"/>
</dbReference>
<feature type="non-terminal residue" evidence="1">
    <location>
        <position position="84"/>
    </location>
</feature>
<evidence type="ECO:0000313" key="2">
    <source>
        <dbReference type="Proteomes" id="UP000678393"/>
    </source>
</evidence>
<dbReference type="Proteomes" id="UP000678393">
    <property type="component" value="Unassembled WGS sequence"/>
</dbReference>
<keyword evidence="2" id="KW-1185">Reference proteome</keyword>
<proteinExistence type="predicted"/>
<accession>A0A8S3ZME1</accession>
<protein>
    <submittedName>
        <fullName evidence="1">Uncharacterized protein</fullName>
    </submittedName>
</protein>
<evidence type="ECO:0000313" key="1">
    <source>
        <dbReference type="EMBL" id="CAG5128940.1"/>
    </source>
</evidence>
<gene>
    <name evidence="1" type="ORF">CUNI_LOCUS14498</name>
</gene>
<name>A0A8S3ZME1_9EUPU</name>
<dbReference type="AlphaFoldDB" id="A0A8S3ZME1"/>
<organism evidence="1 2">
    <name type="scientific">Candidula unifasciata</name>
    <dbReference type="NCBI Taxonomy" id="100452"/>
    <lineage>
        <taxon>Eukaryota</taxon>
        <taxon>Metazoa</taxon>
        <taxon>Spiralia</taxon>
        <taxon>Lophotrochozoa</taxon>
        <taxon>Mollusca</taxon>
        <taxon>Gastropoda</taxon>
        <taxon>Heterobranchia</taxon>
        <taxon>Euthyneura</taxon>
        <taxon>Panpulmonata</taxon>
        <taxon>Eupulmonata</taxon>
        <taxon>Stylommatophora</taxon>
        <taxon>Helicina</taxon>
        <taxon>Helicoidea</taxon>
        <taxon>Geomitridae</taxon>
        <taxon>Candidula</taxon>
    </lineage>
</organism>
<comment type="caution">
    <text evidence="1">The sequence shown here is derived from an EMBL/GenBank/DDBJ whole genome shotgun (WGS) entry which is preliminary data.</text>
</comment>
<sequence length="84" mass="9452">MQLLTRAACRLGKSLCTNSPWLRPELASLQYVACKAATPQQEQRRHGGGATFETVTQSTDVLSHFVGHWVQYRYENLKNFLAVA</sequence>